<evidence type="ECO:0000256" key="1">
    <source>
        <dbReference type="ARBA" id="ARBA00006525"/>
    </source>
</evidence>
<dbReference type="Gene3D" id="3.40.50.450">
    <property type="match status" value="1"/>
</dbReference>
<accession>A0A5S9M9R6</accession>
<dbReference type="PANTHER" id="PTHR43022">
    <property type="entry name" value="PROTEIN SMF"/>
    <property type="match status" value="1"/>
</dbReference>
<reference evidence="3 4" key="1">
    <citation type="submission" date="2019-12" db="EMBL/GenBank/DDBJ databases">
        <title>Full genome sequence of a Bacillus safensis strain isolated from commercially available natto in Indonesia.</title>
        <authorList>
            <person name="Yoshida M."/>
            <person name="Uomi M."/>
            <person name="Waturangi D."/>
            <person name="Ekaputri J.J."/>
            <person name="Setiamarga D.H.E."/>
        </authorList>
    </citation>
    <scope>NUCLEOTIDE SEQUENCE [LARGE SCALE GENOMIC DNA]</scope>
    <source>
        <strain evidence="3 4">IDN1</strain>
    </source>
</reference>
<dbReference type="AlphaFoldDB" id="A0A5S9M9R6"/>
<name>A0A5S9M9R6_BACIA</name>
<evidence type="ECO:0000313" key="3">
    <source>
        <dbReference type="EMBL" id="BBP89322.1"/>
    </source>
</evidence>
<dbReference type="EMBL" id="AP021906">
    <property type="protein sequence ID" value="BBP89322.1"/>
    <property type="molecule type" value="Genomic_DNA"/>
</dbReference>
<evidence type="ECO:0000259" key="2">
    <source>
        <dbReference type="Pfam" id="PF02481"/>
    </source>
</evidence>
<dbReference type="InterPro" id="IPR057666">
    <property type="entry name" value="DrpA_SLOG"/>
</dbReference>
<dbReference type="PANTHER" id="PTHR43022:SF1">
    <property type="entry name" value="PROTEIN SMF"/>
    <property type="match status" value="1"/>
</dbReference>
<organism evidence="3 4">
    <name type="scientific">Bacillus safensis</name>
    <dbReference type="NCBI Taxonomy" id="561879"/>
    <lineage>
        <taxon>Bacteria</taxon>
        <taxon>Bacillati</taxon>
        <taxon>Bacillota</taxon>
        <taxon>Bacilli</taxon>
        <taxon>Bacillales</taxon>
        <taxon>Bacillaceae</taxon>
        <taxon>Bacillus</taxon>
    </lineage>
</organism>
<evidence type="ECO:0000313" key="4">
    <source>
        <dbReference type="Proteomes" id="UP000464658"/>
    </source>
</evidence>
<dbReference type="GO" id="GO:0009294">
    <property type="term" value="P:DNA-mediated transformation"/>
    <property type="evidence" value="ECO:0007669"/>
    <property type="project" value="InterPro"/>
</dbReference>
<dbReference type="SUPFAM" id="SSF102405">
    <property type="entry name" value="MCP/YpsA-like"/>
    <property type="match status" value="1"/>
</dbReference>
<feature type="domain" description="Smf/DprA SLOG" evidence="2">
    <location>
        <begin position="1"/>
        <end position="86"/>
    </location>
</feature>
<protein>
    <recommendedName>
        <fullName evidence="2">Smf/DprA SLOG domain-containing protein</fullName>
    </recommendedName>
</protein>
<comment type="similarity">
    <text evidence="1">Belongs to the DprA/Smf family.</text>
</comment>
<dbReference type="Pfam" id="PF02481">
    <property type="entry name" value="DNA_processg_A"/>
    <property type="match status" value="1"/>
</dbReference>
<sequence length="87" mass="9652">MSEHPPYVKPEKWHFPMRNRLISALTKGTIVIQCKEKSGSLITAYQALEQGKEVFAVAGSIFDPNSTGPARLIQQGAKLVHSTKKIF</sequence>
<dbReference type="InterPro" id="IPR003488">
    <property type="entry name" value="DprA"/>
</dbReference>
<gene>
    <name evidence="3" type="ORF">BsIDN1_29400</name>
</gene>
<dbReference type="Proteomes" id="UP000464658">
    <property type="component" value="Chromosome"/>
</dbReference>
<proteinExistence type="inferred from homology"/>